<reference evidence="1" key="1">
    <citation type="submission" date="2021-01" db="UniProtKB">
        <authorList>
            <consortium name="EnsemblMetazoa"/>
        </authorList>
    </citation>
    <scope>IDENTIFICATION</scope>
</reference>
<dbReference type="PANTHER" id="PTHR13627:SF34">
    <property type="entry name" value="RIBITOL-5-PHOSPHATE TRANSFERASE"/>
    <property type="match status" value="1"/>
</dbReference>
<dbReference type="EnsemblMetazoa" id="CLYHEMT013268.1">
    <property type="protein sequence ID" value="CLYHEMP013268.1"/>
    <property type="gene ID" value="CLYHEMG013268"/>
</dbReference>
<dbReference type="GeneID" id="136816253"/>
<dbReference type="InterPro" id="IPR052613">
    <property type="entry name" value="LicD_transferase"/>
</dbReference>
<sequence length="608" mass="70480">MWKRSKLRGFRRPKQYIAVIVFVICTIELINLLQSENQPLEVKPPLHHKDINHELQLERMAMDKNIKSLHRDLITASRYSRDERISLALKDIVSSFFRINQAMKTTENLPGEMTIVLNCQNECSFTNLNDILDGISKSIHKNNPIVIATSKVEIFRYILESKLKHLPHLNLVKVGQSDSFKMIYKTICNHVSTDTLFITRSLTKFPSETSLRKIESMMLSDVEFHQNLIIGASVTDHQNIWDTGCYRTKMLLYQYRITKGHDESFGQSNMLHCDYLLGAFAIHKKTFQKYLRTNYLGIAFSNEPMFRAPDSFFTKNIFYLDLFNYLKSKLYTVKLMLDITFPQISNSLPALTREEIRPFLVKNQLNKFLSDEFHHDFQCNQVNINGGGYLQMQNVGMFIPKCAIDELNTLLLFITKVLDQQKYEYELDSGSVVGQTKLSATLPWERDHDLVFKPKHFKHLATLNNTFLSRGYIQKARFTDLDKCIANKSLTCGYMGIKSKTWRIELIGQSILGSNLYQNKGRWLLGPTKGQVGEQWMKVPVNPGSYCRSHYGVDVLKHQQHWADVGGINSWMEYDKVGHWIDCKRPGHHSCCNNFLADGNLIFRDVWL</sequence>
<keyword evidence="2" id="KW-1185">Reference proteome</keyword>
<dbReference type="Proteomes" id="UP000594262">
    <property type="component" value="Unplaced"/>
</dbReference>
<dbReference type="AlphaFoldDB" id="A0A7M5WUF3"/>
<protein>
    <submittedName>
        <fullName evidence="1">Uncharacterized protein</fullName>
    </submittedName>
</protein>
<evidence type="ECO:0000313" key="1">
    <source>
        <dbReference type="EnsemblMetazoa" id="CLYHEMP013268.1"/>
    </source>
</evidence>
<organism evidence="1 2">
    <name type="scientific">Clytia hemisphaerica</name>
    <dbReference type="NCBI Taxonomy" id="252671"/>
    <lineage>
        <taxon>Eukaryota</taxon>
        <taxon>Metazoa</taxon>
        <taxon>Cnidaria</taxon>
        <taxon>Hydrozoa</taxon>
        <taxon>Hydroidolina</taxon>
        <taxon>Leptothecata</taxon>
        <taxon>Obeliida</taxon>
        <taxon>Clytiidae</taxon>
        <taxon>Clytia</taxon>
    </lineage>
</organism>
<dbReference type="PANTHER" id="PTHR13627">
    <property type="entry name" value="FUKUTIN RELATED PROTEIN"/>
    <property type="match status" value="1"/>
</dbReference>
<dbReference type="RefSeq" id="XP_066928684.1">
    <property type="nucleotide sequence ID" value="XM_067072583.1"/>
</dbReference>
<evidence type="ECO:0000313" key="2">
    <source>
        <dbReference type="Proteomes" id="UP000594262"/>
    </source>
</evidence>
<name>A0A7M5WUF3_9CNID</name>
<proteinExistence type="predicted"/>
<accession>A0A7M5WUF3</accession>